<dbReference type="PANTHER" id="PTHR35864">
    <property type="entry name" value="ZINC METALLOPROTEASE MJ0611-RELATED"/>
    <property type="match status" value="1"/>
</dbReference>
<keyword evidence="11" id="KW-0482">Metalloprotease</keyword>
<feature type="transmembrane region" description="Helical" evidence="13">
    <location>
        <begin position="51"/>
        <end position="70"/>
    </location>
</feature>
<dbReference type="Proteomes" id="UP000218418">
    <property type="component" value="Chromosome"/>
</dbReference>
<evidence type="ECO:0000256" key="2">
    <source>
        <dbReference type="ARBA" id="ARBA00004651"/>
    </source>
</evidence>
<evidence type="ECO:0000256" key="7">
    <source>
        <dbReference type="ARBA" id="ARBA00022723"/>
    </source>
</evidence>
<comment type="cofactor">
    <cofactor evidence="1">
        <name>Zn(2+)</name>
        <dbReference type="ChEBI" id="CHEBI:29105"/>
    </cofactor>
</comment>
<feature type="transmembrane region" description="Helical" evidence="13">
    <location>
        <begin position="12"/>
        <end position="30"/>
    </location>
</feature>
<dbReference type="AlphaFoldDB" id="A0A1Z4LJ03"/>
<evidence type="ECO:0000256" key="12">
    <source>
        <dbReference type="ARBA" id="ARBA00023136"/>
    </source>
</evidence>
<evidence type="ECO:0000256" key="3">
    <source>
        <dbReference type="ARBA" id="ARBA00007931"/>
    </source>
</evidence>
<dbReference type="Pfam" id="PF02163">
    <property type="entry name" value="Peptidase_M50"/>
    <property type="match status" value="2"/>
</dbReference>
<dbReference type="CDD" id="cd06158">
    <property type="entry name" value="S2P-M50_like_1"/>
    <property type="match status" value="1"/>
</dbReference>
<dbReference type="PANTHER" id="PTHR35864:SF1">
    <property type="entry name" value="ZINC METALLOPROTEASE YWHC-RELATED"/>
    <property type="match status" value="1"/>
</dbReference>
<sequence length="204" mass="22629">MFLTTLVTNPVFFLRYIVIIIISITLHELAHGYAAMSQGDDTPKRAGHITLNPVVHMGVESLIFLCIAGISWGQMPVNPYKFRNGRISDIWVSAAGPLSNLALGFIFITLLLIYYDSALLSKDFLYLAARINLTLFLLNMLPIPPLDGFSIFSNIFPSLKQLQSTPLGIFGLMIIFLIPGFGGALIMISDSIIQSLISWRFSLF</sequence>
<evidence type="ECO:0000259" key="14">
    <source>
        <dbReference type="Pfam" id="PF02163"/>
    </source>
</evidence>
<evidence type="ECO:0000313" key="16">
    <source>
        <dbReference type="Proteomes" id="UP000218418"/>
    </source>
</evidence>
<organism evidence="15 16">
    <name type="scientific">Calothrix parasitica NIES-267</name>
    <dbReference type="NCBI Taxonomy" id="1973488"/>
    <lineage>
        <taxon>Bacteria</taxon>
        <taxon>Bacillati</taxon>
        <taxon>Cyanobacteriota</taxon>
        <taxon>Cyanophyceae</taxon>
        <taxon>Nostocales</taxon>
        <taxon>Calotrichaceae</taxon>
        <taxon>Calothrix</taxon>
    </lineage>
</organism>
<keyword evidence="10 13" id="KW-1133">Transmembrane helix</keyword>
<evidence type="ECO:0000256" key="6">
    <source>
        <dbReference type="ARBA" id="ARBA00022692"/>
    </source>
</evidence>
<keyword evidence="7" id="KW-0479">Metal-binding</keyword>
<proteinExistence type="inferred from homology"/>
<keyword evidence="8" id="KW-0378">Hydrolase</keyword>
<keyword evidence="4" id="KW-1003">Cell membrane</keyword>
<feature type="transmembrane region" description="Helical" evidence="13">
    <location>
        <begin position="127"/>
        <end position="146"/>
    </location>
</feature>
<evidence type="ECO:0000313" key="15">
    <source>
        <dbReference type="EMBL" id="BAY81159.1"/>
    </source>
</evidence>
<protein>
    <submittedName>
        <fullName evidence="15">Peptidase M50</fullName>
    </submittedName>
</protein>
<keyword evidence="5" id="KW-0645">Protease</keyword>
<evidence type="ECO:0000256" key="4">
    <source>
        <dbReference type="ARBA" id="ARBA00022475"/>
    </source>
</evidence>
<dbReference type="OrthoDB" id="9800627at2"/>
<dbReference type="InterPro" id="IPR052348">
    <property type="entry name" value="Metallopeptidase_M50B"/>
</dbReference>
<reference evidence="15 16" key="1">
    <citation type="submission" date="2017-06" db="EMBL/GenBank/DDBJ databases">
        <title>Genome sequencing of cyanobaciteial culture collection at National Institute for Environmental Studies (NIES).</title>
        <authorList>
            <person name="Hirose Y."/>
            <person name="Shimura Y."/>
            <person name="Fujisawa T."/>
            <person name="Nakamura Y."/>
            <person name="Kawachi M."/>
        </authorList>
    </citation>
    <scope>NUCLEOTIDE SEQUENCE [LARGE SCALE GENOMIC DNA]</scope>
    <source>
        <strain evidence="15 16">NIES-267</strain>
    </source>
</reference>
<keyword evidence="12 13" id="KW-0472">Membrane</keyword>
<feature type="transmembrane region" description="Helical" evidence="13">
    <location>
        <begin position="90"/>
        <end position="115"/>
    </location>
</feature>
<comment type="similarity">
    <text evidence="3">Belongs to the peptidase M50B family.</text>
</comment>
<dbReference type="EMBL" id="AP018227">
    <property type="protein sequence ID" value="BAY81159.1"/>
    <property type="molecule type" value="Genomic_DNA"/>
</dbReference>
<accession>A0A1Z4LJ03</accession>
<evidence type="ECO:0000256" key="1">
    <source>
        <dbReference type="ARBA" id="ARBA00001947"/>
    </source>
</evidence>
<dbReference type="GO" id="GO:0046872">
    <property type="term" value="F:metal ion binding"/>
    <property type="evidence" value="ECO:0007669"/>
    <property type="project" value="UniProtKB-KW"/>
</dbReference>
<feature type="domain" description="Peptidase M50" evidence="14">
    <location>
        <begin position="122"/>
        <end position="160"/>
    </location>
</feature>
<evidence type="ECO:0000256" key="8">
    <source>
        <dbReference type="ARBA" id="ARBA00022801"/>
    </source>
</evidence>
<feature type="domain" description="Peptidase M50" evidence="14">
    <location>
        <begin position="16"/>
        <end position="113"/>
    </location>
</feature>
<evidence type="ECO:0000256" key="10">
    <source>
        <dbReference type="ARBA" id="ARBA00022989"/>
    </source>
</evidence>
<gene>
    <name evidence="15" type="ORF">NIES267_06340</name>
</gene>
<keyword evidence="6 13" id="KW-0812">Transmembrane</keyword>
<keyword evidence="16" id="KW-1185">Reference proteome</keyword>
<dbReference type="GO" id="GO:0008237">
    <property type="term" value="F:metallopeptidase activity"/>
    <property type="evidence" value="ECO:0007669"/>
    <property type="project" value="UniProtKB-KW"/>
</dbReference>
<dbReference type="GO" id="GO:0005886">
    <property type="term" value="C:plasma membrane"/>
    <property type="evidence" value="ECO:0007669"/>
    <property type="project" value="UniProtKB-SubCell"/>
</dbReference>
<name>A0A1Z4LJ03_9CYAN</name>
<dbReference type="GO" id="GO:0006508">
    <property type="term" value="P:proteolysis"/>
    <property type="evidence" value="ECO:0007669"/>
    <property type="project" value="UniProtKB-KW"/>
</dbReference>
<evidence type="ECO:0000256" key="5">
    <source>
        <dbReference type="ARBA" id="ARBA00022670"/>
    </source>
</evidence>
<comment type="subcellular location">
    <subcellularLocation>
        <location evidence="2">Cell membrane</location>
        <topology evidence="2">Multi-pass membrane protein</topology>
    </subcellularLocation>
</comment>
<evidence type="ECO:0000256" key="13">
    <source>
        <dbReference type="SAM" id="Phobius"/>
    </source>
</evidence>
<dbReference type="InterPro" id="IPR008915">
    <property type="entry name" value="Peptidase_M50"/>
</dbReference>
<evidence type="ECO:0000256" key="9">
    <source>
        <dbReference type="ARBA" id="ARBA00022833"/>
    </source>
</evidence>
<feature type="transmembrane region" description="Helical" evidence="13">
    <location>
        <begin position="166"/>
        <end position="188"/>
    </location>
</feature>
<keyword evidence="9" id="KW-0862">Zinc</keyword>
<evidence type="ECO:0000256" key="11">
    <source>
        <dbReference type="ARBA" id="ARBA00023049"/>
    </source>
</evidence>
<dbReference type="InterPro" id="IPR044537">
    <property type="entry name" value="Rip2-like"/>
</dbReference>